<dbReference type="GO" id="GO:0005524">
    <property type="term" value="F:ATP binding"/>
    <property type="evidence" value="ECO:0007669"/>
    <property type="project" value="UniProtKB-KW"/>
</dbReference>
<comment type="similarity">
    <text evidence="1 6">Belongs to the carbohydrate kinase PfkB family.</text>
</comment>
<evidence type="ECO:0000256" key="6">
    <source>
        <dbReference type="PIRNR" id="PIRNR000535"/>
    </source>
</evidence>
<evidence type="ECO:0000259" key="7">
    <source>
        <dbReference type="Pfam" id="PF00294"/>
    </source>
</evidence>
<keyword evidence="5" id="KW-0067">ATP-binding</keyword>
<dbReference type="RefSeq" id="WP_190262537.1">
    <property type="nucleotide sequence ID" value="NZ_CP053923.1"/>
</dbReference>
<protein>
    <recommendedName>
        <fullName evidence="6">Phosphofructokinase</fullName>
    </recommendedName>
</protein>
<dbReference type="KEGG" id="dvn:HQ394_06260"/>
<evidence type="ECO:0000256" key="4">
    <source>
        <dbReference type="ARBA" id="ARBA00022777"/>
    </source>
</evidence>
<evidence type="ECO:0000256" key="1">
    <source>
        <dbReference type="ARBA" id="ARBA00010688"/>
    </source>
</evidence>
<evidence type="ECO:0000313" key="8">
    <source>
        <dbReference type="EMBL" id="QNT69025.1"/>
    </source>
</evidence>
<dbReference type="InterPro" id="IPR017583">
    <property type="entry name" value="Tagatose/fructose_Pkinase"/>
</dbReference>
<dbReference type="SUPFAM" id="SSF53613">
    <property type="entry name" value="Ribokinase-like"/>
    <property type="match status" value="1"/>
</dbReference>
<accession>A0A7H1MZY9</accession>
<dbReference type="EMBL" id="CP053923">
    <property type="protein sequence ID" value="QNT69025.1"/>
    <property type="molecule type" value="Genomic_DNA"/>
</dbReference>
<dbReference type="NCBIfam" id="TIGR03168">
    <property type="entry name" value="1-PFK"/>
    <property type="match status" value="1"/>
</dbReference>
<dbReference type="Gene3D" id="3.40.1190.20">
    <property type="match status" value="1"/>
</dbReference>
<dbReference type="InterPro" id="IPR011611">
    <property type="entry name" value="PfkB_dom"/>
</dbReference>
<organism evidence="8 9">
    <name type="scientific">Defluviicoccus vanus</name>
    <dbReference type="NCBI Taxonomy" id="111831"/>
    <lineage>
        <taxon>Bacteria</taxon>
        <taxon>Pseudomonadati</taxon>
        <taxon>Pseudomonadota</taxon>
        <taxon>Alphaproteobacteria</taxon>
        <taxon>Rhodospirillales</taxon>
        <taxon>Rhodospirillaceae</taxon>
        <taxon>Defluviicoccus</taxon>
    </lineage>
</organism>
<dbReference type="PROSITE" id="PS00584">
    <property type="entry name" value="PFKB_KINASES_2"/>
    <property type="match status" value="1"/>
</dbReference>
<gene>
    <name evidence="8" type="ORF">HQ394_06260</name>
</gene>
<proteinExistence type="inferred from homology"/>
<dbReference type="GO" id="GO:0005829">
    <property type="term" value="C:cytosol"/>
    <property type="evidence" value="ECO:0007669"/>
    <property type="project" value="TreeGrafter"/>
</dbReference>
<dbReference type="AlphaFoldDB" id="A0A7H1MZY9"/>
<dbReference type="Pfam" id="PF00294">
    <property type="entry name" value="PfkB"/>
    <property type="match status" value="1"/>
</dbReference>
<keyword evidence="9" id="KW-1185">Reference proteome</keyword>
<name>A0A7H1MZY9_9PROT</name>
<dbReference type="PANTHER" id="PTHR46566:SF5">
    <property type="entry name" value="1-PHOSPHOFRUCTOKINASE"/>
    <property type="match status" value="1"/>
</dbReference>
<evidence type="ECO:0000313" key="9">
    <source>
        <dbReference type="Proteomes" id="UP000516369"/>
    </source>
</evidence>
<dbReference type="Proteomes" id="UP000516369">
    <property type="component" value="Chromosome"/>
</dbReference>
<reference evidence="8 9" key="1">
    <citation type="submission" date="2020-05" db="EMBL/GenBank/DDBJ databases">
        <title>Complete closed genome sequence of Defluviicoccus vanus.</title>
        <authorList>
            <person name="Bessarab I."/>
            <person name="Arumugam K."/>
            <person name="Maszenan A.M."/>
            <person name="Seviour R.J."/>
            <person name="Williams R.B."/>
        </authorList>
    </citation>
    <scope>NUCLEOTIDE SEQUENCE [LARGE SCALE GENOMIC DNA]</scope>
    <source>
        <strain evidence="8 9">Ben 114</strain>
    </source>
</reference>
<feature type="domain" description="Carbohydrate kinase PfkB" evidence="7">
    <location>
        <begin position="31"/>
        <end position="303"/>
    </location>
</feature>
<keyword evidence="2 6" id="KW-0808">Transferase</keyword>
<keyword evidence="4 8" id="KW-0418">Kinase</keyword>
<dbReference type="InterPro" id="IPR002173">
    <property type="entry name" value="Carboh/pur_kinase_PfkB_CS"/>
</dbReference>
<dbReference type="GO" id="GO:0008443">
    <property type="term" value="F:phosphofructokinase activity"/>
    <property type="evidence" value="ECO:0007669"/>
    <property type="project" value="TreeGrafter"/>
</dbReference>
<dbReference type="PANTHER" id="PTHR46566">
    <property type="entry name" value="1-PHOSPHOFRUCTOKINASE-RELATED"/>
    <property type="match status" value="1"/>
</dbReference>
<evidence type="ECO:0000256" key="5">
    <source>
        <dbReference type="ARBA" id="ARBA00022840"/>
    </source>
</evidence>
<evidence type="ECO:0000256" key="2">
    <source>
        <dbReference type="ARBA" id="ARBA00022679"/>
    </source>
</evidence>
<evidence type="ECO:0000256" key="3">
    <source>
        <dbReference type="ARBA" id="ARBA00022741"/>
    </source>
</evidence>
<keyword evidence="3" id="KW-0547">Nucleotide-binding</keyword>
<dbReference type="InterPro" id="IPR029056">
    <property type="entry name" value="Ribokinase-like"/>
</dbReference>
<dbReference type="PIRSF" id="PIRSF000535">
    <property type="entry name" value="1PFK/6PFK/LacC"/>
    <property type="match status" value="1"/>
</dbReference>
<sequence length="330" mass="33274">MSSSPVTTAGLSPLSTLCITPNVALDRTLVVPRFTLGGACRADHVYTTIGGRGLNVARTLASLAKANHSAGFIGGASGNMAARSAAAEGLTATWSHIGGETRASLIILTGPTEAGPAQATIITEPGPVITDREWAQFEADVTQLAHGRSAVCICGSMPPGSPPSARQRLQAVVAGHGRPVWVDSGGESLAQANIAPTLGLKLNAEEAAAATARPVQTVTDALSAAQWLAARGIARVAITLGSQGAVLVVGHKGWYARPPAIVARNPVGSGDCFLAGLVAALGEGSRSDDALRLATACGTANALATRVGRLVASDVTRLAAEVAVHQIGLL</sequence>